<evidence type="ECO:0000256" key="10">
    <source>
        <dbReference type="ARBA" id="ARBA00022679"/>
    </source>
</evidence>
<evidence type="ECO:0000256" key="13">
    <source>
        <dbReference type="ARBA" id="ARBA00022777"/>
    </source>
</evidence>
<evidence type="ECO:0000256" key="6">
    <source>
        <dbReference type="ARBA" id="ARBA00016544"/>
    </source>
</evidence>
<dbReference type="Pfam" id="PF00381">
    <property type="entry name" value="PTS-HPr"/>
    <property type="match status" value="1"/>
</dbReference>
<keyword evidence="9 16" id="KW-0762">Sugar transport</keyword>
<evidence type="ECO:0000256" key="8">
    <source>
        <dbReference type="ARBA" id="ARBA00022490"/>
    </source>
</evidence>
<dbReference type="GO" id="GO:0009401">
    <property type="term" value="P:phosphoenolpyruvate-dependent sugar phosphotransferase system"/>
    <property type="evidence" value="ECO:0007669"/>
    <property type="project" value="UniProtKB-KW"/>
</dbReference>
<feature type="binding site" evidence="19">
    <location>
        <position position="548"/>
    </location>
    <ligand>
        <name>Mg(2+)</name>
        <dbReference type="ChEBI" id="CHEBI:18420"/>
    </ligand>
</feature>
<evidence type="ECO:0000313" key="21">
    <source>
        <dbReference type="EMBL" id="OBQ66004.1"/>
    </source>
</evidence>
<organism evidence="21 22">
    <name type="scientific">Rhizobium loti</name>
    <name type="common">Mesorhizobium loti</name>
    <dbReference type="NCBI Taxonomy" id="381"/>
    <lineage>
        <taxon>Bacteria</taxon>
        <taxon>Pseudomonadati</taxon>
        <taxon>Pseudomonadota</taxon>
        <taxon>Alphaproteobacteria</taxon>
        <taxon>Hyphomicrobiales</taxon>
        <taxon>Phyllobacteriaceae</taxon>
        <taxon>Mesorhizobium</taxon>
    </lineage>
</organism>
<accession>A0A6M7TVM3</accession>
<keyword evidence="8 16" id="KW-0963">Cytoplasm</keyword>
<dbReference type="InterPro" id="IPR024692">
    <property type="entry name" value="PTS_EI"/>
</dbReference>
<dbReference type="CDD" id="cd00367">
    <property type="entry name" value="PTS-HPr_like"/>
    <property type="match status" value="1"/>
</dbReference>
<keyword evidence="11 16" id="KW-0598">Phosphotransferase system</keyword>
<dbReference type="PRINTS" id="PR01736">
    <property type="entry name" value="PHPHTRNFRASE"/>
</dbReference>
<feature type="region of interest" description="Disordered" evidence="20">
    <location>
        <begin position="84"/>
        <end position="106"/>
    </location>
</feature>
<dbReference type="InterPro" id="IPR006318">
    <property type="entry name" value="PTS_EI-like"/>
</dbReference>
<evidence type="ECO:0000256" key="3">
    <source>
        <dbReference type="ARBA" id="ARBA00004496"/>
    </source>
</evidence>
<dbReference type="InterPro" id="IPR001020">
    <property type="entry name" value="PTS_HPr_His_P_site"/>
</dbReference>
<dbReference type="InterPro" id="IPR036637">
    <property type="entry name" value="Phosphohistidine_dom_sf"/>
</dbReference>
<gene>
    <name evidence="21" type="ORF">A8145_17975</name>
</gene>
<keyword evidence="10 16" id="KW-0808">Transferase</keyword>
<dbReference type="PANTHER" id="PTHR46244:SF6">
    <property type="entry name" value="PHOSPHOENOLPYRUVATE-PROTEIN PHOSPHOTRANSFERASE"/>
    <property type="match status" value="1"/>
</dbReference>
<keyword evidence="14 16" id="KW-0460">Magnesium</keyword>
<evidence type="ECO:0000256" key="9">
    <source>
        <dbReference type="ARBA" id="ARBA00022597"/>
    </source>
</evidence>
<dbReference type="PROSITE" id="PS51350">
    <property type="entry name" value="PTS_HPR_DOM"/>
    <property type="match status" value="1"/>
</dbReference>
<dbReference type="Gene3D" id="3.50.30.10">
    <property type="entry name" value="Phosphohistidine domain"/>
    <property type="match status" value="1"/>
</dbReference>
<comment type="caution">
    <text evidence="21">The sequence shown here is derived from an EMBL/GenBank/DDBJ whole genome shotgun (WGS) entry which is preliminary data.</text>
</comment>
<dbReference type="SUPFAM" id="SSF51621">
    <property type="entry name" value="Phosphoenolpyruvate/pyruvate domain"/>
    <property type="match status" value="1"/>
</dbReference>
<dbReference type="InterPro" id="IPR008731">
    <property type="entry name" value="PTS_EIN"/>
</dbReference>
<feature type="binding site" evidence="18">
    <location>
        <position position="414"/>
    </location>
    <ligand>
        <name>phosphoenolpyruvate</name>
        <dbReference type="ChEBI" id="CHEBI:58702"/>
    </ligand>
</feature>
<evidence type="ECO:0000256" key="17">
    <source>
        <dbReference type="PIRSR" id="PIRSR000732-1"/>
    </source>
</evidence>
<dbReference type="InterPro" id="IPR008279">
    <property type="entry name" value="PEP-util_enz_mobile_dom"/>
</dbReference>
<sequence length="661" mass="69069">MERSTIVRVHEGLHARPATRFVKLAKGFESDVELVKDGKAVSAKSSVKLMLLAVKENQEVTVRANGADAIEAIEALIGYLENPKAGLDDEAGPQSPANDAGPEVAAAPAAESALAASGEANGLRGVAASEGVAIGPAFAHFPPDITGQGRTLQAEEIPGEIDRFRAAVAAVQARMDRALAQDSLSAGDRGIVAALRDIAADDSLTGEAEKAIKGGNDAISAVITAASAIAADFSAVDDHYLNARADDVHAVGRQICLVLLGQDDVSLENIPQGAILIADDIGAWDLARAPLKRIGGVICGHGGATSHIAIIARSHGIPAVLGLGDQINALRTARDVALDGNTGHVIIDPDEATRAEFAGRVEAAASERAGLTAFKTVTPKRADGRVIEVAANIGSLEEIEAAQEAGAMGVGLFRTELLFMRHMHLPSEDMQAETYAALAKAFDPYPVIVRTLDIGGDKPIAGIEFPDEENPFLGWRGIRMCLDRPDIFKRQLRALLRAAVHGNIKVMLPMVSDISEVTRTRVLVDECASELKAEGVPHATFDLGVMIETPAAVLIAPALAKEVAFFSIGTNDLTQYIMAADRLNPTVAKLNDVTNPAVMSAIELTAKAGVAAGIMVGMCGEAAGRPDLIPAFVKMGLTELSMSPASIQRAKKTITAMIAGE</sequence>
<dbReference type="AlphaFoldDB" id="A0A6M7TVM3"/>
<keyword evidence="13 16" id="KW-0418">Kinase</keyword>
<evidence type="ECO:0000256" key="12">
    <source>
        <dbReference type="ARBA" id="ARBA00022723"/>
    </source>
</evidence>
<evidence type="ECO:0000256" key="2">
    <source>
        <dbReference type="ARBA" id="ARBA00001946"/>
    </source>
</evidence>
<dbReference type="SUPFAM" id="SSF47831">
    <property type="entry name" value="Enzyme I of the PEP:sugar phosphotransferase system HPr-binding (sub)domain"/>
    <property type="match status" value="1"/>
</dbReference>
<dbReference type="PRINTS" id="PR00107">
    <property type="entry name" value="PHOSPHOCPHPR"/>
</dbReference>
<evidence type="ECO:0000256" key="18">
    <source>
        <dbReference type="PIRSR" id="PIRSR000732-2"/>
    </source>
</evidence>
<reference evidence="21 22" key="1">
    <citation type="submission" date="2016-05" db="EMBL/GenBank/DDBJ databases">
        <authorList>
            <person name="Ramsay J.P."/>
        </authorList>
    </citation>
    <scope>NUCLEOTIDE SEQUENCE [LARGE SCALE GENOMIC DNA]</scope>
    <source>
        <strain evidence="21 22">NZP2042</strain>
    </source>
</reference>
<evidence type="ECO:0000256" key="5">
    <source>
        <dbReference type="ARBA" id="ARBA00012232"/>
    </source>
</evidence>
<dbReference type="Proteomes" id="UP000093737">
    <property type="component" value="Unassembled WGS sequence"/>
</dbReference>
<dbReference type="GO" id="GO:0005737">
    <property type="term" value="C:cytoplasm"/>
    <property type="evidence" value="ECO:0007669"/>
    <property type="project" value="UniProtKB-SubCell"/>
</dbReference>
<dbReference type="RefSeq" id="WP_056575955.1">
    <property type="nucleotide sequence ID" value="NZ_CP033334.1"/>
</dbReference>
<feature type="active site" description="Tele-phosphohistidine intermediate" evidence="17">
    <location>
        <position position="307"/>
    </location>
</feature>
<dbReference type="GO" id="GO:0046872">
    <property type="term" value="F:metal ion binding"/>
    <property type="evidence" value="ECO:0007669"/>
    <property type="project" value="UniProtKB-KW"/>
</dbReference>
<dbReference type="PROSITE" id="PS00369">
    <property type="entry name" value="PTS_HPR_HIS"/>
    <property type="match status" value="1"/>
</dbReference>
<feature type="binding site" evidence="18">
    <location>
        <position position="450"/>
    </location>
    <ligand>
        <name>phosphoenolpyruvate</name>
        <dbReference type="ChEBI" id="CHEBI:58702"/>
    </ligand>
</feature>
<comment type="cofactor">
    <cofactor evidence="2 16 19">
        <name>Mg(2+)</name>
        <dbReference type="ChEBI" id="CHEBI:18420"/>
    </cofactor>
</comment>
<dbReference type="Gene3D" id="3.30.1340.10">
    <property type="entry name" value="HPr-like"/>
    <property type="match status" value="1"/>
</dbReference>
<feature type="binding site" evidence="19">
    <location>
        <position position="572"/>
    </location>
    <ligand>
        <name>Mg(2+)</name>
        <dbReference type="ChEBI" id="CHEBI:18420"/>
    </ligand>
</feature>
<dbReference type="InterPro" id="IPR036618">
    <property type="entry name" value="PtsI_HPr-bd_sf"/>
</dbReference>
<evidence type="ECO:0000256" key="4">
    <source>
        <dbReference type="ARBA" id="ARBA00007837"/>
    </source>
</evidence>
<keyword evidence="12 16" id="KW-0479">Metal-binding</keyword>
<dbReference type="PIRSF" id="PIRSF000732">
    <property type="entry name" value="PTS_enzyme_I"/>
    <property type="match status" value="1"/>
</dbReference>
<evidence type="ECO:0000313" key="22">
    <source>
        <dbReference type="Proteomes" id="UP000093737"/>
    </source>
</evidence>
<evidence type="ECO:0000256" key="19">
    <source>
        <dbReference type="PIRSR" id="PIRSR000732-3"/>
    </source>
</evidence>
<dbReference type="Gene3D" id="1.10.274.10">
    <property type="entry name" value="PtsI, HPr-binding domain"/>
    <property type="match status" value="1"/>
</dbReference>
<keyword evidence="7 16" id="KW-0813">Transport</keyword>
<dbReference type="GO" id="GO:0008965">
    <property type="term" value="F:phosphoenolpyruvate-protein phosphotransferase activity"/>
    <property type="evidence" value="ECO:0007669"/>
    <property type="project" value="UniProtKB-EC"/>
</dbReference>
<dbReference type="EMBL" id="LYTK01000012">
    <property type="protein sequence ID" value="OBQ66004.1"/>
    <property type="molecule type" value="Genomic_DNA"/>
</dbReference>
<evidence type="ECO:0000256" key="14">
    <source>
        <dbReference type="ARBA" id="ARBA00022842"/>
    </source>
</evidence>
<name>A0A6M7TVM3_RHILI</name>
<feature type="binding site" evidence="18">
    <location>
        <position position="582"/>
    </location>
    <ligand>
        <name>phosphoenolpyruvate</name>
        <dbReference type="ChEBI" id="CHEBI:58702"/>
    </ligand>
</feature>
<comment type="catalytic activity">
    <reaction evidence="1 16">
        <text>L-histidyl-[protein] + phosphoenolpyruvate = N(pros)-phospho-L-histidyl-[protein] + pyruvate</text>
        <dbReference type="Rhea" id="RHEA:23880"/>
        <dbReference type="Rhea" id="RHEA-COMP:9745"/>
        <dbReference type="Rhea" id="RHEA-COMP:9746"/>
        <dbReference type="ChEBI" id="CHEBI:15361"/>
        <dbReference type="ChEBI" id="CHEBI:29979"/>
        <dbReference type="ChEBI" id="CHEBI:58702"/>
        <dbReference type="ChEBI" id="CHEBI:64837"/>
        <dbReference type="EC" id="2.7.3.9"/>
    </reaction>
</comment>
<dbReference type="InterPro" id="IPR015813">
    <property type="entry name" value="Pyrv/PenolPyrv_kinase-like_dom"/>
</dbReference>
<dbReference type="InterPro" id="IPR035895">
    <property type="entry name" value="HPr-like_sf"/>
</dbReference>
<dbReference type="NCBIfam" id="TIGR01003">
    <property type="entry name" value="PTS_HPr_family"/>
    <property type="match status" value="1"/>
</dbReference>
<feature type="binding site" evidence="18">
    <location>
        <begin position="571"/>
        <end position="572"/>
    </location>
    <ligand>
        <name>phosphoenolpyruvate</name>
        <dbReference type="ChEBI" id="CHEBI:58702"/>
    </ligand>
</feature>
<dbReference type="GO" id="GO:0016301">
    <property type="term" value="F:kinase activity"/>
    <property type="evidence" value="ECO:0007669"/>
    <property type="project" value="UniProtKB-KW"/>
</dbReference>
<dbReference type="Pfam" id="PF00391">
    <property type="entry name" value="PEP-utilizers"/>
    <property type="match status" value="1"/>
</dbReference>
<proteinExistence type="inferred from homology"/>
<protein>
    <recommendedName>
        <fullName evidence="6 16">Phosphoenolpyruvate-protein phosphotransferase</fullName>
        <ecNumber evidence="5 16">2.7.3.9</ecNumber>
    </recommendedName>
    <alternativeName>
        <fullName evidence="15 16">Phosphotransferase system, enzyme I</fullName>
    </alternativeName>
</protein>
<comment type="similarity">
    <text evidence="4 16">Belongs to the PEP-utilizing enzyme family.</text>
</comment>
<evidence type="ECO:0000256" key="1">
    <source>
        <dbReference type="ARBA" id="ARBA00000683"/>
    </source>
</evidence>
<evidence type="ECO:0000256" key="16">
    <source>
        <dbReference type="PIRNR" id="PIRNR000732"/>
    </source>
</evidence>
<evidence type="ECO:0000256" key="7">
    <source>
        <dbReference type="ARBA" id="ARBA00022448"/>
    </source>
</evidence>
<dbReference type="InterPro" id="IPR000121">
    <property type="entry name" value="PEP_util_C"/>
</dbReference>
<evidence type="ECO:0000256" key="20">
    <source>
        <dbReference type="SAM" id="MobiDB-lite"/>
    </source>
</evidence>
<dbReference type="NCBIfam" id="TIGR01417">
    <property type="entry name" value="PTS_I_fam"/>
    <property type="match status" value="1"/>
</dbReference>
<dbReference type="Pfam" id="PF02896">
    <property type="entry name" value="PEP-utilizers_C"/>
    <property type="match status" value="1"/>
</dbReference>
<dbReference type="InterPro" id="IPR050499">
    <property type="entry name" value="PEP-utilizing_PTS_enzyme"/>
</dbReference>
<dbReference type="Pfam" id="PF05524">
    <property type="entry name" value="PEP-utilisers_N"/>
    <property type="match status" value="1"/>
</dbReference>
<dbReference type="SUPFAM" id="SSF55594">
    <property type="entry name" value="HPr-like"/>
    <property type="match status" value="1"/>
</dbReference>
<dbReference type="SUPFAM" id="SSF52009">
    <property type="entry name" value="Phosphohistidine domain"/>
    <property type="match status" value="1"/>
</dbReference>
<dbReference type="InterPro" id="IPR040442">
    <property type="entry name" value="Pyrv_kinase-like_dom_sf"/>
</dbReference>
<evidence type="ECO:0000256" key="15">
    <source>
        <dbReference type="ARBA" id="ARBA00033235"/>
    </source>
</evidence>
<dbReference type="Gene3D" id="3.20.20.60">
    <property type="entry name" value="Phosphoenolpyruvate-binding domains"/>
    <property type="match status" value="1"/>
</dbReference>
<feature type="active site" description="Proton donor" evidence="17">
    <location>
        <position position="619"/>
    </location>
</feature>
<dbReference type="PANTHER" id="PTHR46244">
    <property type="entry name" value="PHOSPHOENOLPYRUVATE-PROTEIN PHOSPHOTRANSFERASE"/>
    <property type="match status" value="1"/>
</dbReference>
<dbReference type="InterPro" id="IPR000032">
    <property type="entry name" value="HPr-like"/>
</dbReference>
<feature type="compositionally biased region" description="Low complexity" evidence="20">
    <location>
        <begin position="96"/>
        <end position="106"/>
    </location>
</feature>
<comment type="subcellular location">
    <subcellularLocation>
        <location evidence="3 16">Cytoplasm</location>
    </subcellularLocation>
</comment>
<evidence type="ECO:0000256" key="11">
    <source>
        <dbReference type="ARBA" id="ARBA00022683"/>
    </source>
</evidence>
<comment type="function">
    <text evidence="16">General (non sugar-specific) component of the phosphoenolpyruvate-dependent sugar phosphotransferase system (sugar PTS). This major carbohydrate active-transport system catalyzes the phosphorylation of incoming sugar substrates concomitantly with their translocation across the cell membrane. Enzyme I transfers the phosphoryl group from phosphoenolpyruvate (PEP) to the phosphoryl carrier protein (HPr).</text>
</comment>
<dbReference type="EC" id="2.7.3.9" evidence="5 16"/>